<keyword evidence="3" id="KW-0547">Nucleotide-binding</keyword>
<comment type="caution">
    <text evidence="10">The sequence shown here is derived from an EMBL/GenBank/DDBJ whole genome shotgun (WGS) entry which is preliminary data.</text>
</comment>
<keyword evidence="11" id="KW-1185">Reference proteome</keyword>
<dbReference type="CDD" id="cd03254">
    <property type="entry name" value="ABCC_Glucan_exporter_like"/>
    <property type="match status" value="1"/>
</dbReference>
<keyword evidence="4 10" id="KW-0067">ATP-binding</keyword>
<dbReference type="EMBL" id="JBBPCC010000008">
    <property type="protein sequence ID" value="MEK8129147.1"/>
    <property type="molecule type" value="Genomic_DNA"/>
</dbReference>
<dbReference type="InterPro" id="IPR003593">
    <property type="entry name" value="AAA+_ATPase"/>
</dbReference>
<dbReference type="Pfam" id="PF00664">
    <property type="entry name" value="ABC_membrane"/>
    <property type="match status" value="1"/>
</dbReference>
<evidence type="ECO:0000256" key="5">
    <source>
        <dbReference type="ARBA" id="ARBA00022989"/>
    </source>
</evidence>
<keyword evidence="2 7" id="KW-0812">Transmembrane</keyword>
<dbReference type="PANTHER" id="PTHR43394">
    <property type="entry name" value="ATP-DEPENDENT PERMEASE MDL1, MITOCHONDRIAL"/>
    <property type="match status" value="1"/>
</dbReference>
<dbReference type="RefSeq" id="WP_341416289.1">
    <property type="nucleotide sequence ID" value="NZ_JBBPCC010000008.1"/>
</dbReference>
<dbReference type="PROSITE" id="PS00211">
    <property type="entry name" value="ABC_TRANSPORTER_1"/>
    <property type="match status" value="1"/>
</dbReference>
<comment type="subcellular location">
    <subcellularLocation>
        <location evidence="1">Cell membrane</location>
        <topology evidence="1">Multi-pass membrane protein</topology>
    </subcellularLocation>
</comment>
<dbReference type="SMART" id="SM00382">
    <property type="entry name" value="AAA"/>
    <property type="match status" value="1"/>
</dbReference>
<dbReference type="InterPro" id="IPR017871">
    <property type="entry name" value="ABC_transporter-like_CS"/>
</dbReference>
<keyword evidence="5 7" id="KW-1133">Transmembrane helix</keyword>
<evidence type="ECO:0000256" key="6">
    <source>
        <dbReference type="ARBA" id="ARBA00023136"/>
    </source>
</evidence>
<evidence type="ECO:0000256" key="4">
    <source>
        <dbReference type="ARBA" id="ARBA00022840"/>
    </source>
</evidence>
<evidence type="ECO:0000259" key="9">
    <source>
        <dbReference type="PROSITE" id="PS50929"/>
    </source>
</evidence>
<evidence type="ECO:0000256" key="3">
    <source>
        <dbReference type="ARBA" id="ARBA00022741"/>
    </source>
</evidence>
<reference evidence="10 11" key="1">
    <citation type="submission" date="2024-04" db="EMBL/GenBank/DDBJ databases">
        <title>draft genome sequnece of Paenibacillus filicis.</title>
        <authorList>
            <person name="Kim D.-U."/>
        </authorList>
    </citation>
    <scope>NUCLEOTIDE SEQUENCE [LARGE SCALE GENOMIC DNA]</scope>
    <source>
        <strain evidence="10 11">KACC14197</strain>
    </source>
</reference>
<dbReference type="PROSITE" id="PS50929">
    <property type="entry name" value="ABC_TM1F"/>
    <property type="match status" value="1"/>
</dbReference>
<evidence type="ECO:0000259" key="8">
    <source>
        <dbReference type="PROSITE" id="PS50893"/>
    </source>
</evidence>
<feature type="transmembrane region" description="Helical" evidence="7">
    <location>
        <begin position="351"/>
        <end position="368"/>
    </location>
</feature>
<dbReference type="GO" id="GO:0005524">
    <property type="term" value="F:ATP binding"/>
    <property type="evidence" value="ECO:0007669"/>
    <property type="project" value="UniProtKB-KW"/>
</dbReference>
<dbReference type="PROSITE" id="PS50893">
    <property type="entry name" value="ABC_TRANSPORTER_2"/>
    <property type="match status" value="1"/>
</dbReference>
<feature type="domain" description="ABC transporter" evidence="8">
    <location>
        <begin position="421"/>
        <end position="655"/>
    </location>
</feature>
<dbReference type="InterPro" id="IPR011527">
    <property type="entry name" value="ABC1_TM_dom"/>
</dbReference>
<feature type="transmembrane region" description="Helical" evidence="7">
    <location>
        <begin position="214"/>
        <end position="237"/>
    </location>
</feature>
<dbReference type="InterPro" id="IPR039421">
    <property type="entry name" value="Type_1_exporter"/>
</dbReference>
<dbReference type="Pfam" id="PF00005">
    <property type="entry name" value="ABC_tran"/>
    <property type="match status" value="1"/>
</dbReference>
<accession>A0ABU9DLQ1</accession>
<proteinExistence type="predicted"/>
<feature type="domain" description="ABC transmembrane type-1" evidence="9">
    <location>
        <begin position="8"/>
        <end position="390"/>
    </location>
</feature>
<dbReference type="Proteomes" id="UP001469365">
    <property type="component" value="Unassembled WGS sequence"/>
</dbReference>
<name>A0ABU9DLQ1_9BACL</name>
<dbReference type="Gene3D" id="1.20.1560.10">
    <property type="entry name" value="ABC transporter type 1, transmembrane domain"/>
    <property type="match status" value="1"/>
</dbReference>
<feature type="transmembrane region" description="Helical" evidence="7">
    <location>
        <begin position="143"/>
        <end position="165"/>
    </location>
</feature>
<dbReference type="InterPro" id="IPR036640">
    <property type="entry name" value="ABC1_TM_sf"/>
</dbReference>
<feature type="transmembrane region" description="Helical" evidence="7">
    <location>
        <begin position="243"/>
        <end position="262"/>
    </location>
</feature>
<dbReference type="SUPFAM" id="SSF90123">
    <property type="entry name" value="ABC transporter transmembrane region"/>
    <property type="match status" value="1"/>
</dbReference>
<evidence type="ECO:0000256" key="7">
    <source>
        <dbReference type="SAM" id="Phobius"/>
    </source>
</evidence>
<evidence type="ECO:0000313" key="10">
    <source>
        <dbReference type="EMBL" id="MEK8129147.1"/>
    </source>
</evidence>
<evidence type="ECO:0000256" key="1">
    <source>
        <dbReference type="ARBA" id="ARBA00004651"/>
    </source>
</evidence>
<dbReference type="Gene3D" id="3.40.50.300">
    <property type="entry name" value="P-loop containing nucleotide triphosphate hydrolases"/>
    <property type="match status" value="1"/>
</dbReference>
<dbReference type="SUPFAM" id="SSF52540">
    <property type="entry name" value="P-loop containing nucleoside triphosphate hydrolases"/>
    <property type="match status" value="1"/>
</dbReference>
<dbReference type="InterPro" id="IPR003439">
    <property type="entry name" value="ABC_transporter-like_ATP-bd"/>
</dbReference>
<sequence length="664" mass="74253">MQFKRQLVIALVMLTLAVVTDLAGPLIAKRIIDVHISGIERSWYETSDSGDAYAVPYGGKHYKRADRFADGEPRGPEARVLQLERSYYFIGGPITFDGRRSLTADGSIVIERGGERQTYPAQALSGDQTLAFYMPELSGILQLSWLFLGLLVASAAFTYGQRYFLQASANRIIRRMRTDVFAQLNRLPVRYFDNLAAGKVVSRITNDTEAIRDLYVNVLANFCTGAIHMAGIYVALFILDARLAAICLFVLPALAAWIWIYGRIAKRYNRVIRSVVSEINGMINESIQGMNIVKAFRKEKRTEEEFEGHNTRLFDYQNKLLSLNSWTGYNLVGVIRNIALVALIWHFGGASLTGATGAVSLGVLYAFVDYLNRLFQPMVNIVNQLPNLERALVSGERVFVLIDEPGEDVSERRIERYRGHVSFENVRFSYKEGEPVLKNVNFEAKPGQTVALVGHTGSGKSSILNLLFRFYDPEQGRITIDGLDIRELPRQTMRQHMGIVLQDPFLFAGTIGSNVSLGDPSITRERVQRALADVGADLLLKHLPKGLDEPVIEKGSTLSAGQRQLISFARALAFDPAILILDEATSNIDTETEAIIQQALDVVKQGRTTFVIAHRLSTVKNADQILVLDRGEIVERGSHDELLRLDGRYAQMYRIQQGEMLTSR</sequence>
<evidence type="ECO:0000256" key="2">
    <source>
        <dbReference type="ARBA" id="ARBA00022692"/>
    </source>
</evidence>
<organism evidence="10 11">
    <name type="scientific">Paenibacillus filicis</name>
    <dbReference type="NCBI Taxonomy" id="669464"/>
    <lineage>
        <taxon>Bacteria</taxon>
        <taxon>Bacillati</taxon>
        <taxon>Bacillota</taxon>
        <taxon>Bacilli</taxon>
        <taxon>Bacillales</taxon>
        <taxon>Paenibacillaceae</taxon>
        <taxon>Paenibacillus</taxon>
    </lineage>
</organism>
<gene>
    <name evidence="10" type="ORF">WMW72_14675</name>
</gene>
<keyword evidence="6 7" id="KW-0472">Membrane</keyword>
<dbReference type="PANTHER" id="PTHR43394:SF1">
    <property type="entry name" value="ATP-BINDING CASSETTE SUB-FAMILY B MEMBER 10, MITOCHONDRIAL"/>
    <property type="match status" value="1"/>
</dbReference>
<dbReference type="CDD" id="cd18544">
    <property type="entry name" value="ABC_6TM_TmrA_like"/>
    <property type="match status" value="1"/>
</dbReference>
<dbReference type="InterPro" id="IPR027417">
    <property type="entry name" value="P-loop_NTPase"/>
</dbReference>
<evidence type="ECO:0000313" key="11">
    <source>
        <dbReference type="Proteomes" id="UP001469365"/>
    </source>
</evidence>
<protein>
    <submittedName>
        <fullName evidence="10">ABC transporter ATP-binding protein</fullName>
    </submittedName>
</protein>